<evidence type="ECO:0000313" key="7">
    <source>
        <dbReference type="EMBL" id="MCA9755728.1"/>
    </source>
</evidence>
<dbReference type="Pfam" id="PF14804">
    <property type="entry name" value="Jag_N"/>
    <property type="match status" value="1"/>
</dbReference>
<organism evidence="7 8">
    <name type="scientific">Eiseniibacteriota bacterium</name>
    <dbReference type="NCBI Taxonomy" id="2212470"/>
    <lineage>
        <taxon>Bacteria</taxon>
        <taxon>Candidatus Eiseniibacteriota</taxon>
    </lineage>
</organism>
<comment type="subunit">
    <text evidence="4">Forms a complex with KhpA.</text>
</comment>
<dbReference type="PROSITE" id="PS51061">
    <property type="entry name" value="R3H"/>
    <property type="match status" value="1"/>
</dbReference>
<protein>
    <recommendedName>
        <fullName evidence="4">RNA-binding protein KhpB</fullName>
    </recommendedName>
    <alternativeName>
        <fullName evidence="4">RNA-binding protein EloR</fullName>
    </alternativeName>
</protein>
<dbReference type="AlphaFoldDB" id="A0A956NB66"/>
<evidence type="ECO:0000313" key="8">
    <source>
        <dbReference type="Proteomes" id="UP000739538"/>
    </source>
</evidence>
<evidence type="ECO:0000256" key="4">
    <source>
        <dbReference type="HAMAP-Rule" id="MF_00867"/>
    </source>
</evidence>
<proteinExistence type="inferred from homology"/>
<evidence type="ECO:0000256" key="1">
    <source>
        <dbReference type="ARBA" id="ARBA00022960"/>
    </source>
</evidence>
<dbReference type="InterPro" id="IPR036867">
    <property type="entry name" value="R3H_dom_sf"/>
</dbReference>
<dbReference type="Gene3D" id="3.30.30.80">
    <property type="entry name" value="probable RNA-binding protein from clostridium symbiosum atcc 14940"/>
    <property type="match status" value="1"/>
</dbReference>
<evidence type="ECO:0000259" key="6">
    <source>
        <dbReference type="PROSITE" id="PS51061"/>
    </source>
</evidence>
<dbReference type="GO" id="GO:0009252">
    <property type="term" value="P:peptidoglycan biosynthetic process"/>
    <property type="evidence" value="ECO:0007669"/>
    <property type="project" value="UniProtKB-UniRule"/>
</dbReference>
<reference evidence="7" key="1">
    <citation type="submission" date="2020-04" db="EMBL/GenBank/DDBJ databases">
        <authorList>
            <person name="Zhang T."/>
        </authorList>
    </citation>
    <scope>NUCLEOTIDE SEQUENCE</scope>
    <source>
        <strain evidence="7">HKST-UBA02</strain>
    </source>
</reference>
<comment type="domain">
    <text evidence="4">Has an N-terminal Jag-N domain and 2 RNA-binding domains (KH and R3H).</text>
</comment>
<evidence type="ECO:0000256" key="2">
    <source>
        <dbReference type="ARBA" id="ARBA00023186"/>
    </source>
</evidence>
<dbReference type="SMART" id="SM01245">
    <property type="entry name" value="Jag_N"/>
    <property type="match status" value="1"/>
</dbReference>
<dbReference type="Gene3D" id="3.30.1370.50">
    <property type="entry name" value="R3H-like domain"/>
    <property type="match status" value="1"/>
</dbReference>
<keyword evidence="4" id="KW-0963">Cytoplasm</keyword>
<feature type="compositionally biased region" description="Basic and acidic residues" evidence="5">
    <location>
        <begin position="75"/>
        <end position="127"/>
    </location>
</feature>
<dbReference type="EMBL" id="JAGQHS010000030">
    <property type="protein sequence ID" value="MCA9755728.1"/>
    <property type="molecule type" value="Genomic_DNA"/>
</dbReference>
<dbReference type="NCBIfam" id="NF041568">
    <property type="entry name" value="Jag_EloR"/>
    <property type="match status" value="1"/>
</dbReference>
<gene>
    <name evidence="4" type="primary">khpB</name>
    <name evidence="4" type="synonym">eloR</name>
    <name evidence="7" type="ORF">KDA27_08000</name>
</gene>
<dbReference type="InterPro" id="IPR038247">
    <property type="entry name" value="Jag_N_dom_sf"/>
</dbReference>
<dbReference type="SMART" id="SM00393">
    <property type="entry name" value="R3H"/>
    <property type="match status" value="1"/>
</dbReference>
<evidence type="ECO:0000256" key="3">
    <source>
        <dbReference type="ARBA" id="ARBA00023316"/>
    </source>
</evidence>
<dbReference type="CDD" id="cd02414">
    <property type="entry name" value="KH-II_Jag"/>
    <property type="match status" value="1"/>
</dbReference>
<feature type="compositionally biased region" description="Basic residues" evidence="5">
    <location>
        <begin position="128"/>
        <end position="137"/>
    </location>
</feature>
<keyword evidence="1 4" id="KW-0133">Cell shape</keyword>
<dbReference type="InterPro" id="IPR015946">
    <property type="entry name" value="KH_dom-like_a/b"/>
</dbReference>
<dbReference type="Proteomes" id="UP000739538">
    <property type="component" value="Unassembled WGS sequence"/>
</dbReference>
<keyword evidence="3 4" id="KW-0961">Cell wall biogenesis/degradation</keyword>
<feature type="compositionally biased region" description="Basic residues" evidence="5">
    <location>
        <begin position="395"/>
        <end position="405"/>
    </location>
</feature>
<feature type="region of interest" description="Disordered" evidence="5">
    <location>
        <begin position="338"/>
        <end position="405"/>
    </location>
</feature>
<dbReference type="Gene3D" id="3.30.300.20">
    <property type="match status" value="1"/>
</dbReference>
<dbReference type="GO" id="GO:0003723">
    <property type="term" value="F:RNA binding"/>
    <property type="evidence" value="ECO:0007669"/>
    <property type="project" value="UniProtKB-UniRule"/>
</dbReference>
<feature type="region of interest" description="Disordered" evidence="5">
    <location>
        <begin position="62"/>
        <end position="187"/>
    </location>
</feature>
<dbReference type="Pfam" id="PF01424">
    <property type="entry name" value="R3H"/>
    <property type="match status" value="1"/>
</dbReference>
<name>A0A956NB66_UNCEI</name>
<feature type="region of interest" description="Disordered" evidence="5">
    <location>
        <begin position="1"/>
        <end position="22"/>
    </location>
</feature>
<comment type="subcellular location">
    <subcellularLocation>
        <location evidence="4">Cytoplasm</location>
    </subcellularLocation>
</comment>
<dbReference type="InterPro" id="IPR038008">
    <property type="entry name" value="Jag_KH"/>
</dbReference>
<dbReference type="HAMAP" id="MF_00867">
    <property type="entry name" value="KhpB"/>
    <property type="match status" value="1"/>
</dbReference>
<comment type="caution">
    <text evidence="7">The sequence shown here is derived from an EMBL/GenBank/DDBJ whole genome shotgun (WGS) entry which is preliminary data.</text>
</comment>
<feature type="compositionally biased region" description="Basic and acidic residues" evidence="5">
    <location>
        <begin position="158"/>
        <end position="177"/>
    </location>
</feature>
<dbReference type="InterPro" id="IPR032782">
    <property type="entry name" value="KhpB_N"/>
</dbReference>
<feature type="compositionally biased region" description="Basic and acidic residues" evidence="5">
    <location>
        <begin position="138"/>
        <end position="151"/>
    </location>
</feature>
<accession>A0A956NB66</accession>
<dbReference type="InterPro" id="IPR001374">
    <property type="entry name" value="R3H_dom"/>
</dbReference>
<comment type="function">
    <text evidence="4">A probable RNA chaperone. Forms a complex with KhpA which binds to cellular RNA and controls its expression. Plays a role in peptidoglycan (PG) homeostasis and cell length regulation.</text>
</comment>
<dbReference type="GO" id="GO:0008360">
    <property type="term" value="P:regulation of cell shape"/>
    <property type="evidence" value="ECO:0007669"/>
    <property type="project" value="UniProtKB-KW"/>
</dbReference>
<evidence type="ECO:0000256" key="5">
    <source>
        <dbReference type="SAM" id="MobiDB-lite"/>
    </source>
</evidence>
<reference evidence="7" key="2">
    <citation type="journal article" date="2021" name="Microbiome">
        <title>Successional dynamics and alternative stable states in a saline activated sludge microbial community over 9 years.</title>
        <authorList>
            <person name="Wang Y."/>
            <person name="Ye J."/>
            <person name="Ju F."/>
            <person name="Liu L."/>
            <person name="Boyd J.A."/>
            <person name="Deng Y."/>
            <person name="Parks D.H."/>
            <person name="Jiang X."/>
            <person name="Yin X."/>
            <person name="Woodcroft B.J."/>
            <person name="Tyson G.W."/>
            <person name="Hugenholtz P."/>
            <person name="Polz M.F."/>
            <person name="Zhang T."/>
        </authorList>
    </citation>
    <scope>NUCLEOTIDE SEQUENCE</scope>
    <source>
        <strain evidence="7">HKST-UBA02</strain>
    </source>
</reference>
<dbReference type="GO" id="GO:0071555">
    <property type="term" value="P:cell wall organization"/>
    <property type="evidence" value="ECO:0007669"/>
    <property type="project" value="UniProtKB-KW"/>
</dbReference>
<dbReference type="PANTHER" id="PTHR35800:SF1">
    <property type="entry name" value="RNA-BINDING PROTEIN KHPB"/>
    <property type="match status" value="1"/>
</dbReference>
<keyword evidence="4" id="KW-0694">RNA-binding</keyword>
<keyword evidence="2 4" id="KW-0143">Chaperone</keyword>
<feature type="compositionally biased region" description="Low complexity" evidence="5">
    <location>
        <begin position="178"/>
        <end position="187"/>
    </location>
</feature>
<feature type="compositionally biased region" description="Polar residues" evidence="5">
    <location>
        <begin position="382"/>
        <end position="391"/>
    </location>
</feature>
<feature type="domain" description="R3H" evidence="6">
    <location>
        <begin position="271"/>
        <end position="337"/>
    </location>
</feature>
<comment type="similarity">
    <text evidence="4">Belongs to the KhpB RNA-binding protein family.</text>
</comment>
<dbReference type="PANTHER" id="PTHR35800">
    <property type="entry name" value="PROTEIN JAG"/>
    <property type="match status" value="1"/>
</dbReference>
<comment type="caution">
    <text evidence="4">Lacks conserved residue(s) required for the propagation of feature annotation.</text>
</comment>
<sequence>MARRSRPPRESRSVETTGRTIDEAVANASAKLKVSEHDLDIEVVSEGRGGFLGIGSKEARVRATVKRGASGGGERGGRGPREPREPREGRDSRGPRDEGRRGGRRTEGAPPRDEQRSDDGGEREGRRGRGGRGRGRGRGRDDEGQRHESRERRPRSGSSDRSDRSDRPGGGRPRRDAAANAVPAQPDADFEARAKALLSGILERMGFAPAVESRFDDGAYHLTIQGGDDESVLIGRKGETLDALQHIVYKSISRGREDSLTVRIDVAGYREKREEALADRAKELAAEVISSGRSQQTEPLPPVERRAVHRAVAEIEGVSSRAIGNGHVKRILIEVEGQEGAQAEMPSDAAPRPRRSEPAVAVSDGEVLDYVSQPMVGGGDQTDGSETSSSDWGRRARPSKKVRRR</sequence>
<dbReference type="InterPro" id="IPR039247">
    <property type="entry name" value="KhpB"/>
</dbReference>
<dbReference type="GO" id="GO:0005737">
    <property type="term" value="C:cytoplasm"/>
    <property type="evidence" value="ECO:0007669"/>
    <property type="project" value="UniProtKB-SubCell"/>
</dbReference>